<dbReference type="PANTHER" id="PTHR31290">
    <property type="entry name" value="UV-DAMAGE ENDONUCLEASE"/>
    <property type="match status" value="1"/>
</dbReference>
<evidence type="ECO:0000313" key="9">
    <source>
        <dbReference type="Proteomes" id="UP000054007"/>
    </source>
</evidence>
<evidence type="ECO:0000256" key="1">
    <source>
        <dbReference type="ARBA" id="ARBA00022722"/>
    </source>
</evidence>
<dbReference type="PANTHER" id="PTHR31290:SF5">
    <property type="entry name" value="UV-DAMAGE ENDONUCLEASE"/>
    <property type="match status" value="1"/>
</dbReference>
<dbReference type="OrthoDB" id="541883at2759"/>
<dbReference type="Proteomes" id="UP000054007">
    <property type="component" value="Unassembled WGS sequence"/>
</dbReference>
<dbReference type="GO" id="GO:0016787">
    <property type="term" value="F:hydrolase activity"/>
    <property type="evidence" value="ECO:0007669"/>
    <property type="project" value="UniProtKB-KW"/>
</dbReference>
<dbReference type="GO" id="GO:0006289">
    <property type="term" value="P:nucleotide-excision repair"/>
    <property type="evidence" value="ECO:0007669"/>
    <property type="project" value="InterPro"/>
</dbReference>
<dbReference type="EMBL" id="KN880454">
    <property type="protein sequence ID" value="KIY71426.1"/>
    <property type="molecule type" value="Genomic_DNA"/>
</dbReference>
<evidence type="ECO:0000256" key="6">
    <source>
        <dbReference type="ARBA" id="ARBA00023204"/>
    </source>
</evidence>
<evidence type="ECO:0000256" key="5">
    <source>
        <dbReference type="ARBA" id="ARBA00022801"/>
    </source>
</evidence>
<keyword evidence="5" id="KW-0378">Hydrolase</keyword>
<dbReference type="Gene3D" id="3.20.20.150">
    <property type="entry name" value="Divalent-metal-dependent TIM barrel enzymes"/>
    <property type="match status" value="1"/>
</dbReference>
<keyword evidence="1" id="KW-0540">Nuclease</keyword>
<evidence type="ECO:0000256" key="7">
    <source>
        <dbReference type="SAM" id="MobiDB-lite"/>
    </source>
</evidence>
<evidence type="ECO:0000313" key="8">
    <source>
        <dbReference type="EMBL" id="KIY71426.1"/>
    </source>
</evidence>
<name>A0A0D7BPA7_9AGAR</name>
<feature type="compositionally biased region" description="Basic residues" evidence="7">
    <location>
        <begin position="515"/>
        <end position="524"/>
    </location>
</feature>
<evidence type="ECO:0000256" key="2">
    <source>
        <dbReference type="ARBA" id="ARBA00022759"/>
    </source>
</evidence>
<feature type="region of interest" description="Disordered" evidence="7">
    <location>
        <begin position="406"/>
        <end position="555"/>
    </location>
</feature>
<dbReference type="STRING" id="1314674.A0A0D7BPA7"/>
<dbReference type="InterPro" id="IPR036237">
    <property type="entry name" value="Xyl_isomerase-like_sf"/>
</dbReference>
<dbReference type="GO" id="GO:0005739">
    <property type="term" value="C:mitochondrion"/>
    <property type="evidence" value="ECO:0007669"/>
    <property type="project" value="TreeGrafter"/>
</dbReference>
<dbReference type="AlphaFoldDB" id="A0A0D7BPA7"/>
<proteinExistence type="predicted"/>
<dbReference type="GO" id="GO:0005634">
    <property type="term" value="C:nucleus"/>
    <property type="evidence" value="ECO:0007669"/>
    <property type="project" value="TreeGrafter"/>
</dbReference>
<dbReference type="GO" id="GO:0043504">
    <property type="term" value="P:mitochondrial DNA repair"/>
    <property type="evidence" value="ECO:0007669"/>
    <property type="project" value="TreeGrafter"/>
</dbReference>
<keyword evidence="2 8" id="KW-0255">Endonuclease</keyword>
<dbReference type="Pfam" id="PF03851">
    <property type="entry name" value="UvdE"/>
    <property type="match status" value="1"/>
</dbReference>
<gene>
    <name evidence="8" type="ORF">CYLTODRAFT_390347</name>
</gene>
<evidence type="ECO:0000256" key="4">
    <source>
        <dbReference type="ARBA" id="ARBA00022769"/>
    </source>
</evidence>
<dbReference type="InterPro" id="IPR004601">
    <property type="entry name" value="UvdE"/>
</dbReference>
<evidence type="ECO:0000256" key="3">
    <source>
        <dbReference type="ARBA" id="ARBA00022763"/>
    </source>
</evidence>
<dbReference type="NCBIfam" id="TIGR00629">
    <property type="entry name" value="uvde"/>
    <property type="match status" value="1"/>
</dbReference>
<sequence>MSRRSTRLHVVANTREASVLGQAVEETESIPETSPATEAKRKARKRKPKESVEAPPPSLTPVDDEYQEEPPKKKRKPRVPKPEPVYIIPDVEKRSTTFHGRLGYACLNTILRTQKPPVFCSRTCRIDTIKKNGMKFVHDLGVQNAKDLSALIEWNEQHNIKFMRVSSEMFPFASHPEYGYNLADVLGAPEALKKAGDLANKYGHRLTTHPGQFTQLGSPRDGVVTAAIRDLNYHASMFELMGIGKDGVMIIHGGGVYGDKPSTLSRLKASIAGLEEDGPIRQRLVLENDELCYSAEDLLPLCEELSIPLVFDYHHHALNPGEGLSIREIVDRANAIFKRKGIRPKQHLSEPRPGAETLMERRAHADRCQSLPDELDDDMDLMIEAKDKEQAVFHLYRIYDLHPTIHASLRPPNENQSKETNGRKTSKKSKVQLADEDVDEDTGNGVVVDGEEGSTVPPAVQKAPKPQKRRAKPDNDVLSEGKSAKASTRKRKHASALDVREGQASEGGESEVVTPKRKKARKGVKGPASSDAVEMDIPDASKTRKQGKRGVSSKA</sequence>
<keyword evidence="4" id="KW-0228">DNA excision</keyword>
<keyword evidence="9" id="KW-1185">Reference proteome</keyword>
<protein>
    <submittedName>
        <fullName evidence="8">UV-endonuclease UvdE</fullName>
    </submittedName>
</protein>
<keyword evidence="3" id="KW-0227">DNA damage</keyword>
<organism evidence="8 9">
    <name type="scientific">Cylindrobasidium torrendii FP15055 ss-10</name>
    <dbReference type="NCBI Taxonomy" id="1314674"/>
    <lineage>
        <taxon>Eukaryota</taxon>
        <taxon>Fungi</taxon>
        <taxon>Dikarya</taxon>
        <taxon>Basidiomycota</taxon>
        <taxon>Agaricomycotina</taxon>
        <taxon>Agaricomycetes</taxon>
        <taxon>Agaricomycetidae</taxon>
        <taxon>Agaricales</taxon>
        <taxon>Marasmiineae</taxon>
        <taxon>Physalacriaceae</taxon>
        <taxon>Cylindrobasidium</taxon>
    </lineage>
</organism>
<dbReference type="GO" id="GO:0009411">
    <property type="term" value="P:response to UV"/>
    <property type="evidence" value="ECO:0007669"/>
    <property type="project" value="InterPro"/>
</dbReference>
<dbReference type="SUPFAM" id="SSF51658">
    <property type="entry name" value="Xylose isomerase-like"/>
    <property type="match status" value="1"/>
</dbReference>
<dbReference type="GO" id="GO:0004519">
    <property type="term" value="F:endonuclease activity"/>
    <property type="evidence" value="ECO:0007669"/>
    <property type="project" value="UniProtKB-KW"/>
</dbReference>
<feature type="region of interest" description="Disordered" evidence="7">
    <location>
        <begin position="1"/>
        <end position="83"/>
    </location>
</feature>
<accession>A0A0D7BPA7</accession>
<keyword evidence="6" id="KW-0234">DNA repair</keyword>
<reference evidence="8 9" key="1">
    <citation type="journal article" date="2015" name="Fungal Genet. Biol.">
        <title>Evolution of novel wood decay mechanisms in Agaricales revealed by the genome sequences of Fistulina hepatica and Cylindrobasidium torrendii.</title>
        <authorList>
            <person name="Floudas D."/>
            <person name="Held B.W."/>
            <person name="Riley R."/>
            <person name="Nagy L.G."/>
            <person name="Koehler G."/>
            <person name="Ransdell A.S."/>
            <person name="Younus H."/>
            <person name="Chow J."/>
            <person name="Chiniquy J."/>
            <person name="Lipzen A."/>
            <person name="Tritt A."/>
            <person name="Sun H."/>
            <person name="Haridas S."/>
            <person name="LaButti K."/>
            <person name="Ohm R.A."/>
            <person name="Kues U."/>
            <person name="Blanchette R.A."/>
            <person name="Grigoriev I.V."/>
            <person name="Minto R.E."/>
            <person name="Hibbett D.S."/>
        </authorList>
    </citation>
    <scope>NUCLEOTIDE SEQUENCE [LARGE SCALE GENOMIC DNA]</scope>
    <source>
        <strain evidence="8 9">FP15055 ss-10</strain>
    </source>
</reference>